<sequence length="199" mass="22789">MRLISFAIVSLLAITVSAQSPHTVIQRAHQHRNTVIQRAHQHRNTVIQRAHQHRNTVIQRAHQHRNTVIQSARQLRSTVIQSAHQPQSTTTHILPEHHRESLQTALERLVEDYKSIQAETDRLQNAINAMGKKKSKIESEMNNLDQPEKETSVQKNSSIRRSSTIAQASKINIEDEMKAIMKEYGDVVKEIDLSDQIPE</sequence>
<feature type="region of interest" description="Disordered" evidence="2">
    <location>
        <begin position="133"/>
        <end position="165"/>
    </location>
</feature>
<feature type="compositionally biased region" description="Polar residues" evidence="2">
    <location>
        <begin position="153"/>
        <end position="165"/>
    </location>
</feature>
<feature type="chain" id="PRO_5046341299" evidence="3">
    <location>
        <begin position="19"/>
        <end position="199"/>
    </location>
</feature>
<reference evidence="4 5" key="1">
    <citation type="submission" date="2021-02" db="EMBL/GenBank/DDBJ databases">
        <title>Variation within the Batrachochytrium salamandrivorans European outbreak.</title>
        <authorList>
            <person name="Kelly M."/>
            <person name="Pasmans F."/>
            <person name="Shea T.P."/>
            <person name="Munoz J.F."/>
            <person name="Carranza S."/>
            <person name="Cuomo C.A."/>
            <person name="Martel A."/>
        </authorList>
    </citation>
    <scope>NUCLEOTIDE SEQUENCE [LARGE SCALE GENOMIC DNA]</scope>
    <source>
        <strain evidence="4 5">AMFP18/2</strain>
    </source>
</reference>
<gene>
    <name evidence="4" type="ORF">BASA50_003852</name>
</gene>
<feature type="signal peptide" evidence="3">
    <location>
        <begin position="1"/>
        <end position="18"/>
    </location>
</feature>
<feature type="coiled-coil region" evidence="1">
    <location>
        <begin position="99"/>
        <end position="126"/>
    </location>
</feature>
<protein>
    <submittedName>
        <fullName evidence="4">Uncharacterized protein</fullName>
    </submittedName>
</protein>
<dbReference type="EMBL" id="JAFCIX010000114">
    <property type="protein sequence ID" value="KAH6598238.1"/>
    <property type="molecule type" value="Genomic_DNA"/>
</dbReference>
<organism evidence="4 5">
    <name type="scientific">Batrachochytrium salamandrivorans</name>
    <dbReference type="NCBI Taxonomy" id="1357716"/>
    <lineage>
        <taxon>Eukaryota</taxon>
        <taxon>Fungi</taxon>
        <taxon>Fungi incertae sedis</taxon>
        <taxon>Chytridiomycota</taxon>
        <taxon>Chytridiomycota incertae sedis</taxon>
        <taxon>Chytridiomycetes</taxon>
        <taxon>Rhizophydiales</taxon>
        <taxon>Rhizophydiales incertae sedis</taxon>
        <taxon>Batrachochytrium</taxon>
    </lineage>
</organism>
<accession>A0ABQ8FH84</accession>
<name>A0ABQ8FH84_9FUNG</name>
<comment type="caution">
    <text evidence="4">The sequence shown here is derived from an EMBL/GenBank/DDBJ whole genome shotgun (WGS) entry which is preliminary data.</text>
</comment>
<proteinExistence type="predicted"/>
<keyword evidence="5" id="KW-1185">Reference proteome</keyword>
<dbReference type="Proteomes" id="UP001648503">
    <property type="component" value="Unassembled WGS sequence"/>
</dbReference>
<evidence type="ECO:0000256" key="2">
    <source>
        <dbReference type="SAM" id="MobiDB-lite"/>
    </source>
</evidence>
<evidence type="ECO:0000256" key="3">
    <source>
        <dbReference type="SAM" id="SignalP"/>
    </source>
</evidence>
<evidence type="ECO:0000313" key="4">
    <source>
        <dbReference type="EMBL" id="KAH6598238.1"/>
    </source>
</evidence>
<evidence type="ECO:0000256" key="1">
    <source>
        <dbReference type="SAM" id="Coils"/>
    </source>
</evidence>
<keyword evidence="3" id="KW-0732">Signal</keyword>
<keyword evidence="1" id="KW-0175">Coiled coil</keyword>
<evidence type="ECO:0000313" key="5">
    <source>
        <dbReference type="Proteomes" id="UP001648503"/>
    </source>
</evidence>